<feature type="compositionally biased region" description="Basic and acidic residues" evidence="1">
    <location>
        <begin position="78"/>
        <end position="116"/>
    </location>
</feature>
<evidence type="ECO:0000313" key="5">
    <source>
        <dbReference type="Proteomes" id="UP001525968"/>
    </source>
</evidence>
<dbReference type="EMBL" id="JAODYH010000002">
    <property type="protein sequence ID" value="MCT9809554.1"/>
    <property type="molecule type" value="Genomic_DNA"/>
</dbReference>
<reference evidence="4 5" key="1">
    <citation type="submission" date="2022-09" db="EMBL/GenBank/DDBJ databases">
        <title>Draft genome of isolate Be4.</title>
        <authorList>
            <person name="Sanchez-Castro I."/>
            <person name="Martinez-Rodriguez P."/>
            <person name="Descostes M."/>
            <person name="Merroun M."/>
        </authorList>
    </citation>
    <scope>NUCLEOTIDE SEQUENCE [LARGE SCALE GENOMIC DNA]</scope>
    <source>
        <strain evidence="4 5">Be4</strain>
    </source>
</reference>
<feature type="compositionally biased region" description="Basic and acidic residues" evidence="1">
    <location>
        <begin position="138"/>
        <end position="156"/>
    </location>
</feature>
<gene>
    <name evidence="4" type="ORF">N0K08_02800</name>
</gene>
<comment type="caution">
    <text evidence="4">The sequence shown here is derived from an EMBL/GenBank/DDBJ whole genome shotgun (WGS) entry which is preliminary data.</text>
</comment>
<keyword evidence="5" id="KW-1185">Reference proteome</keyword>
<evidence type="ECO:0000256" key="1">
    <source>
        <dbReference type="SAM" id="MobiDB-lite"/>
    </source>
</evidence>
<feature type="region of interest" description="Disordered" evidence="1">
    <location>
        <begin position="28"/>
        <end position="174"/>
    </location>
</feature>
<organism evidence="4 5">
    <name type="scientific">Acidovorax bellezanensis</name>
    <dbReference type="NCBI Taxonomy" id="2976702"/>
    <lineage>
        <taxon>Bacteria</taxon>
        <taxon>Pseudomonadati</taxon>
        <taxon>Pseudomonadota</taxon>
        <taxon>Betaproteobacteria</taxon>
        <taxon>Burkholderiales</taxon>
        <taxon>Comamonadaceae</taxon>
        <taxon>Acidovorax</taxon>
    </lineage>
</organism>
<evidence type="ECO:0000256" key="2">
    <source>
        <dbReference type="SAM" id="SignalP"/>
    </source>
</evidence>
<accession>A0ABT2PIE1</accession>
<evidence type="ECO:0000259" key="3">
    <source>
        <dbReference type="Pfam" id="PF13511"/>
    </source>
</evidence>
<dbReference type="Proteomes" id="UP001525968">
    <property type="component" value="Unassembled WGS sequence"/>
</dbReference>
<dbReference type="Pfam" id="PF13511">
    <property type="entry name" value="DUF4124"/>
    <property type="match status" value="1"/>
</dbReference>
<sequence>MLVLLCASSVFSASAHAQWQWVDEQGRKVFSDRPPPSQVPVERIQKRPAGAHGKTTALPATHPTPELASSQPAGRSSGVDKDLQARKTAEQAEQAQREKAKEQEQERKLARTRQDNCARAQAAQTALNDGRLMAHTNTEGERGFMDDATREAERQRAQATIASDCGPASATTPR</sequence>
<evidence type="ECO:0000313" key="4">
    <source>
        <dbReference type="EMBL" id="MCT9809554.1"/>
    </source>
</evidence>
<dbReference type="RefSeq" id="WP_261498488.1">
    <property type="nucleotide sequence ID" value="NZ_JAODYH010000002.1"/>
</dbReference>
<proteinExistence type="predicted"/>
<feature type="signal peptide" evidence="2">
    <location>
        <begin position="1"/>
        <end position="17"/>
    </location>
</feature>
<dbReference type="InterPro" id="IPR025392">
    <property type="entry name" value="DUF4124"/>
</dbReference>
<name>A0ABT2PIE1_9BURK</name>
<feature type="chain" id="PRO_5045327268" evidence="2">
    <location>
        <begin position="18"/>
        <end position="174"/>
    </location>
</feature>
<feature type="domain" description="DUF4124" evidence="3">
    <location>
        <begin position="5"/>
        <end position="51"/>
    </location>
</feature>
<keyword evidence="2" id="KW-0732">Signal</keyword>
<protein>
    <submittedName>
        <fullName evidence="4">DUF4124 domain-containing protein</fullName>
    </submittedName>
</protein>